<dbReference type="OrthoDB" id="264548at2"/>
<dbReference type="Pfam" id="PF00404">
    <property type="entry name" value="Dockerin_1"/>
    <property type="match status" value="1"/>
</dbReference>
<dbReference type="CDD" id="cd14254">
    <property type="entry name" value="Dockerin_II"/>
    <property type="match status" value="1"/>
</dbReference>
<evidence type="ECO:0000313" key="3">
    <source>
        <dbReference type="Proteomes" id="UP000186309"/>
    </source>
</evidence>
<dbReference type="PROSITE" id="PS51766">
    <property type="entry name" value="DOCKERIN"/>
    <property type="match status" value="1"/>
</dbReference>
<dbReference type="EMBL" id="CP019082">
    <property type="protein sequence ID" value="APW59132.1"/>
    <property type="molecule type" value="Genomic_DNA"/>
</dbReference>
<dbReference type="Gene3D" id="1.10.1330.10">
    <property type="entry name" value="Dockerin domain"/>
    <property type="match status" value="1"/>
</dbReference>
<dbReference type="InterPro" id="IPR036439">
    <property type="entry name" value="Dockerin_dom_sf"/>
</dbReference>
<evidence type="ECO:0000259" key="1">
    <source>
        <dbReference type="PROSITE" id="PS51766"/>
    </source>
</evidence>
<dbReference type="InterPro" id="IPR018247">
    <property type="entry name" value="EF_Hand_1_Ca_BS"/>
</dbReference>
<dbReference type="InterPro" id="IPR016134">
    <property type="entry name" value="Dockerin_dom"/>
</dbReference>
<dbReference type="RefSeq" id="WP_076343350.1">
    <property type="nucleotide sequence ID" value="NZ_CP019082.1"/>
</dbReference>
<feature type="domain" description="Dockerin" evidence="1">
    <location>
        <begin position="156"/>
        <end position="223"/>
    </location>
</feature>
<dbReference type="InterPro" id="IPR013783">
    <property type="entry name" value="Ig-like_fold"/>
</dbReference>
<organism evidence="2 3">
    <name type="scientific">Paludisphaera borealis</name>
    <dbReference type="NCBI Taxonomy" id="1387353"/>
    <lineage>
        <taxon>Bacteria</taxon>
        <taxon>Pseudomonadati</taxon>
        <taxon>Planctomycetota</taxon>
        <taxon>Planctomycetia</taxon>
        <taxon>Isosphaerales</taxon>
        <taxon>Isosphaeraceae</taxon>
        <taxon>Paludisphaera</taxon>
    </lineage>
</organism>
<dbReference type="Gene3D" id="2.60.40.10">
    <property type="entry name" value="Immunoglobulins"/>
    <property type="match status" value="1"/>
</dbReference>
<dbReference type="InterPro" id="IPR002105">
    <property type="entry name" value="Dockerin_1_rpt"/>
</dbReference>
<dbReference type="KEGG" id="pbor:BSF38_00546"/>
<reference evidence="3" key="1">
    <citation type="submission" date="2016-12" db="EMBL/GenBank/DDBJ databases">
        <title>Comparative genomics of four Isosphaeraceae planctomycetes: a common pool of plasmids and glycoside hydrolase genes.</title>
        <authorList>
            <person name="Ivanova A."/>
        </authorList>
    </citation>
    <scope>NUCLEOTIDE SEQUENCE [LARGE SCALE GENOMIC DNA]</scope>
    <source>
        <strain evidence="3">PX4</strain>
    </source>
</reference>
<dbReference type="AlphaFoldDB" id="A0A1U7CJM6"/>
<protein>
    <recommendedName>
        <fullName evidence="1">Dockerin domain-containing protein</fullName>
    </recommendedName>
</protein>
<dbReference type="PROSITE" id="PS00018">
    <property type="entry name" value="EF_HAND_1"/>
    <property type="match status" value="2"/>
</dbReference>
<proteinExistence type="predicted"/>
<accession>A0A1U7CJM6</accession>
<dbReference type="GO" id="GO:0004553">
    <property type="term" value="F:hydrolase activity, hydrolyzing O-glycosyl compounds"/>
    <property type="evidence" value="ECO:0007669"/>
    <property type="project" value="InterPro"/>
</dbReference>
<evidence type="ECO:0000313" key="2">
    <source>
        <dbReference type="EMBL" id="APW59132.1"/>
    </source>
</evidence>
<gene>
    <name evidence="2" type="ORF">BSF38_00546</name>
</gene>
<dbReference type="SUPFAM" id="SSF63446">
    <property type="entry name" value="Type I dockerin domain"/>
    <property type="match status" value="1"/>
</dbReference>
<keyword evidence="3" id="KW-1185">Reference proteome</keyword>
<name>A0A1U7CJM6_9BACT</name>
<dbReference type="Proteomes" id="UP000186309">
    <property type="component" value="Chromosome"/>
</dbReference>
<sequence length="329" mass="34049">MNPSRELPRKRRQSTFSVDLLEDRTVMSAGMGSTFAIVPGTIAAAGQISTVQVKIDPSYFTGGKGGKLVVGVDVAADPSSTAKPEIVSIRAEGSRRPLSVQHSVYSQSIVKSKSLSTPVSSAITSTLTVPKAGQGPATYLVDVKGLSSTTGNYLLGFYLPGDTNGDGTVDQTDIKAIKSEMGAASTSSKYTFDADANRDGKINSADLRIATQNLGAKTTISPVVNVNLDPATDGPLHSRITSSRLVRFTGAVTPNATVKFAEINNNSPGATATADATGNYSIMVPLGDGSNTFKVTTADAFGQSITGQISPVTWSANPPTVTNTPPTTT</sequence>
<dbReference type="GO" id="GO:0000272">
    <property type="term" value="P:polysaccharide catabolic process"/>
    <property type="evidence" value="ECO:0007669"/>
    <property type="project" value="InterPro"/>
</dbReference>